<feature type="transmembrane region" description="Helical" evidence="7">
    <location>
        <begin position="159"/>
        <end position="176"/>
    </location>
</feature>
<evidence type="ECO:0000256" key="7">
    <source>
        <dbReference type="SAM" id="Phobius"/>
    </source>
</evidence>
<dbReference type="EMBL" id="JARVKF010000082">
    <property type="protein sequence ID" value="KAK9423239.1"/>
    <property type="molecule type" value="Genomic_DNA"/>
</dbReference>
<feature type="transmembrane region" description="Helical" evidence="7">
    <location>
        <begin position="401"/>
        <end position="422"/>
    </location>
</feature>
<evidence type="ECO:0000313" key="8">
    <source>
        <dbReference type="EMBL" id="KAK9423239.1"/>
    </source>
</evidence>
<feature type="transmembrane region" description="Helical" evidence="7">
    <location>
        <begin position="131"/>
        <end position="153"/>
    </location>
</feature>
<keyword evidence="9" id="KW-1185">Reference proteome</keyword>
<comment type="similarity">
    <text evidence="2">Belongs to the major facilitator superfamily. Proton-dependent oligopeptide transporter (POT/PTR) (TC 2.A.17) family.</text>
</comment>
<evidence type="ECO:0000256" key="6">
    <source>
        <dbReference type="SAM" id="MobiDB-lite"/>
    </source>
</evidence>
<feature type="transmembrane region" description="Helical" evidence="7">
    <location>
        <begin position="323"/>
        <end position="344"/>
    </location>
</feature>
<organism evidence="8 9">
    <name type="scientific">Seiridium unicorne</name>
    <dbReference type="NCBI Taxonomy" id="138068"/>
    <lineage>
        <taxon>Eukaryota</taxon>
        <taxon>Fungi</taxon>
        <taxon>Dikarya</taxon>
        <taxon>Ascomycota</taxon>
        <taxon>Pezizomycotina</taxon>
        <taxon>Sordariomycetes</taxon>
        <taxon>Xylariomycetidae</taxon>
        <taxon>Amphisphaeriales</taxon>
        <taxon>Sporocadaceae</taxon>
        <taxon>Seiridium</taxon>
    </lineage>
</organism>
<evidence type="ECO:0000256" key="3">
    <source>
        <dbReference type="ARBA" id="ARBA00022692"/>
    </source>
</evidence>
<feature type="transmembrane region" description="Helical" evidence="7">
    <location>
        <begin position="434"/>
        <end position="456"/>
    </location>
</feature>
<evidence type="ECO:0000256" key="5">
    <source>
        <dbReference type="ARBA" id="ARBA00023136"/>
    </source>
</evidence>
<evidence type="ECO:0000256" key="1">
    <source>
        <dbReference type="ARBA" id="ARBA00004141"/>
    </source>
</evidence>
<dbReference type="PROSITE" id="PS01022">
    <property type="entry name" value="PTR2_1"/>
    <property type="match status" value="1"/>
</dbReference>
<evidence type="ECO:0000256" key="4">
    <source>
        <dbReference type="ARBA" id="ARBA00022989"/>
    </source>
</evidence>
<feature type="transmembrane region" description="Helical" evidence="7">
    <location>
        <begin position="103"/>
        <end position="124"/>
    </location>
</feature>
<keyword evidence="3 7" id="KW-0812">Transmembrane</keyword>
<dbReference type="Proteomes" id="UP001408356">
    <property type="component" value="Unassembled WGS sequence"/>
</dbReference>
<sequence>MALEIERPEPAAGTPTEKQSPLDAGAEAAETDMPTEDELKTLRRVTDRVPVAIYLVAVAEVAERFAFRCLTGPMQNYIQNPLDDHVRPGALGLGQPVATALGYFFQFWCYLTPIIGAVVADSWLGRFKTIFGGAVISTVGIAVLFVTSLPSLLNRGAGLPGLILALIVIGLGSGGIKSNVGPLIADQYSGRRCRVVTLKTGERVIVDPDVTIQSIFSRYYWVINLGSSSALVATWVELKVGFWGTYLMSLCVYATTVVLLILGWNQYITRPPQGSIIPQAFRAFWIGLRNWDMDKAKPSYLAAHRPRHSNVPWNDHFIEELKVALVACRVFAMFPIFWTCMGQTSGNTVSLAANMNTYGLPNDFLAGFNPVTVLILIPLLDRFIYPALRKFNIPFRPVSRITLGFVAMGGAVAFAAGGQSMVYKNPDNQVPVFWILPIYILAAASEIFAFLAAIEFAYTKAPSAMKSLISSLNLLSCSIGSVLGFALSPTSTYDKVLVEFIVLACLMGLLALAFYVLFSKYNEEEEQMNMLERETEPDVDG</sequence>
<dbReference type="InterPro" id="IPR018456">
    <property type="entry name" value="PTR2_symporter_CS"/>
</dbReference>
<gene>
    <name evidence="8" type="ORF">SUNI508_14051</name>
</gene>
<feature type="transmembrane region" description="Helical" evidence="7">
    <location>
        <begin position="364"/>
        <end position="380"/>
    </location>
</feature>
<proteinExistence type="inferred from homology"/>
<reference evidence="8 9" key="1">
    <citation type="journal article" date="2024" name="J. Plant Pathol.">
        <title>Sequence and assembly of the genome of Seiridium unicorne, isolate CBS 538.82, causal agent of cypress canker disease.</title>
        <authorList>
            <person name="Scali E."/>
            <person name="Rocca G.D."/>
            <person name="Danti R."/>
            <person name="Garbelotto M."/>
            <person name="Barberini S."/>
            <person name="Baroncelli R."/>
            <person name="Emiliani G."/>
        </authorList>
    </citation>
    <scope>NUCLEOTIDE SEQUENCE [LARGE SCALE GENOMIC DNA]</scope>
    <source>
        <strain evidence="8 9">BM-138-508</strain>
    </source>
</reference>
<dbReference type="InterPro" id="IPR036259">
    <property type="entry name" value="MFS_trans_sf"/>
</dbReference>
<evidence type="ECO:0000313" key="9">
    <source>
        <dbReference type="Proteomes" id="UP001408356"/>
    </source>
</evidence>
<protein>
    <submittedName>
        <fullName evidence="8">Oligopeptide transporter</fullName>
    </submittedName>
</protein>
<name>A0ABR2V9L0_9PEZI</name>
<dbReference type="InterPro" id="IPR000109">
    <property type="entry name" value="POT_fam"/>
</dbReference>
<comment type="subcellular location">
    <subcellularLocation>
        <location evidence="1">Membrane</location>
        <topology evidence="1">Multi-pass membrane protein</topology>
    </subcellularLocation>
</comment>
<keyword evidence="4 7" id="KW-1133">Transmembrane helix</keyword>
<keyword evidence="5 7" id="KW-0472">Membrane</keyword>
<feature type="transmembrane region" description="Helical" evidence="7">
    <location>
        <begin position="500"/>
        <end position="518"/>
    </location>
</feature>
<evidence type="ECO:0000256" key="2">
    <source>
        <dbReference type="ARBA" id="ARBA00005982"/>
    </source>
</evidence>
<accession>A0ABR2V9L0</accession>
<feature type="region of interest" description="Disordered" evidence="6">
    <location>
        <begin position="1"/>
        <end position="35"/>
    </location>
</feature>
<feature type="transmembrane region" description="Helical" evidence="7">
    <location>
        <begin position="242"/>
        <end position="264"/>
    </location>
</feature>
<dbReference type="Gene3D" id="1.20.1250.20">
    <property type="entry name" value="MFS general substrate transporter like domains"/>
    <property type="match status" value="1"/>
</dbReference>
<comment type="caution">
    <text evidence="8">The sequence shown here is derived from an EMBL/GenBank/DDBJ whole genome shotgun (WGS) entry which is preliminary data.</text>
</comment>
<dbReference type="Pfam" id="PF00854">
    <property type="entry name" value="PTR2"/>
    <property type="match status" value="1"/>
</dbReference>
<feature type="transmembrane region" description="Helical" evidence="7">
    <location>
        <begin position="468"/>
        <end position="488"/>
    </location>
</feature>
<feature type="transmembrane region" description="Helical" evidence="7">
    <location>
        <begin position="219"/>
        <end position="236"/>
    </location>
</feature>
<dbReference type="SUPFAM" id="SSF103473">
    <property type="entry name" value="MFS general substrate transporter"/>
    <property type="match status" value="1"/>
</dbReference>
<dbReference type="PANTHER" id="PTHR11654">
    <property type="entry name" value="OLIGOPEPTIDE TRANSPORTER-RELATED"/>
    <property type="match status" value="1"/>
</dbReference>